<dbReference type="InterPro" id="IPR034466">
    <property type="entry name" value="Methyltransferase_Class_B"/>
</dbReference>
<dbReference type="InterPro" id="IPR036724">
    <property type="entry name" value="Cobalamin-bd_sf"/>
</dbReference>
<dbReference type="eggNOG" id="COG1032">
    <property type="taxonomic scope" value="Bacteria"/>
</dbReference>
<dbReference type="Gene3D" id="3.40.50.280">
    <property type="entry name" value="Cobalamin-binding domain"/>
    <property type="match status" value="1"/>
</dbReference>
<evidence type="ECO:0000256" key="4">
    <source>
        <dbReference type="ARBA" id="ARBA00023004"/>
    </source>
</evidence>
<sequence>MKRVLVIASNTCQDPYPVYPLGASVVAGALRQAGYPTLVHDLALEASPDALVRVLEAFDPDCIGISVRNVDNVDSLSAEASWTGDALRDLVARLKTCGKAPIILGGPGFSLMPEALLEHSGADYGVTGPGEVALPALLDRLSIGKASPRIVAAPGSSRRVIGPAAWDDSVLPEYLKRGGVPGLHTKRGCPNACLYCGYPLVEGTIVRHRDPLEVVEDLRLARDRFGAREFFFTDAVFNDPEGGHLHLAEVLVRANLGVRFGAYFQPRRTTDAEWTLLKRAGLMAVEAGTDGGCDRTLEGLNKPHSMDDVFTFQEMCHAHRVPCAHFVIFGGPDETMETLEEGLANLDRLQGGCVFAFLGLRLHRGTGLHRLAVQEGRIQAGDALLRPTFYLSSHLDPALVEDRLRRAFAGRRDRFFPPEEGNLRMRVLRRMGYSGLLWDTLPTFASYKHGVIRS</sequence>
<dbReference type="GO" id="GO:0046872">
    <property type="term" value="F:metal ion binding"/>
    <property type="evidence" value="ECO:0007669"/>
    <property type="project" value="UniProtKB-KW"/>
</dbReference>
<dbReference type="HOGENOM" id="CLU_021572_4_5_7"/>
<keyword evidence="4" id="KW-0408">Iron</keyword>
<dbReference type="PANTHER" id="PTHR43409">
    <property type="entry name" value="ANAEROBIC MAGNESIUM-PROTOPORPHYRIN IX MONOMETHYL ESTER CYCLASE-RELATED"/>
    <property type="match status" value="1"/>
</dbReference>
<keyword evidence="3" id="KW-0479">Metal-binding</keyword>
<evidence type="ECO:0000313" key="7">
    <source>
        <dbReference type="EMBL" id="EHJ48843.1"/>
    </source>
</evidence>
<dbReference type="SUPFAM" id="SSF102114">
    <property type="entry name" value="Radical SAM enzymes"/>
    <property type="match status" value="1"/>
</dbReference>
<organism evidence="7 8">
    <name type="scientific">Solidesulfovibrio carbinoliphilus subsp. oakridgensis</name>
    <dbReference type="NCBI Taxonomy" id="694327"/>
    <lineage>
        <taxon>Bacteria</taxon>
        <taxon>Pseudomonadati</taxon>
        <taxon>Thermodesulfobacteriota</taxon>
        <taxon>Desulfovibrionia</taxon>
        <taxon>Desulfovibrionales</taxon>
        <taxon>Desulfovibrionaceae</taxon>
        <taxon>Solidesulfovibrio</taxon>
    </lineage>
</organism>
<dbReference type="GO" id="GO:0031419">
    <property type="term" value="F:cobalamin binding"/>
    <property type="evidence" value="ECO:0007669"/>
    <property type="project" value="InterPro"/>
</dbReference>
<dbReference type="InterPro" id="IPR007197">
    <property type="entry name" value="rSAM"/>
</dbReference>
<dbReference type="Gene3D" id="3.80.30.20">
    <property type="entry name" value="tm_1862 like domain"/>
    <property type="match status" value="1"/>
</dbReference>
<dbReference type="Proteomes" id="UP000004662">
    <property type="component" value="Chromosome"/>
</dbReference>
<dbReference type="PANTHER" id="PTHR43409:SF16">
    <property type="entry name" value="SLR0320 PROTEIN"/>
    <property type="match status" value="1"/>
</dbReference>
<dbReference type="SUPFAM" id="SSF52242">
    <property type="entry name" value="Cobalamin (vitamin B12)-binding domain"/>
    <property type="match status" value="1"/>
</dbReference>
<evidence type="ECO:0000259" key="6">
    <source>
        <dbReference type="PROSITE" id="PS51332"/>
    </source>
</evidence>
<dbReference type="InterPro" id="IPR058240">
    <property type="entry name" value="rSAM_sf"/>
</dbReference>
<feature type="domain" description="B12-binding" evidence="6">
    <location>
        <begin position="1"/>
        <end position="148"/>
    </location>
</feature>
<dbReference type="NCBIfam" id="TIGR04072">
    <property type="entry name" value="rSAM_ladder_B12"/>
    <property type="match status" value="1"/>
</dbReference>
<protein>
    <submittedName>
        <fullName evidence="7">Cobalamin B12-binding domain protein</fullName>
    </submittedName>
</protein>
<dbReference type="InterPro" id="IPR023404">
    <property type="entry name" value="rSAM_horseshoe"/>
</dbReference>
<evidence type="ECO:0000313" key="8">
    <source>
        <dbReference type="Proteomes" id="UP000004662"/>
    </source>
</evidence>
<proteinExistence type="predicted"/>
<dbReference type="InterPro" id="IPR023969">
    <property type="entry name" value="CHP04072_B12-bd/rSAM"/>
</dbReference>
<evidence type="ECO:0000256" key="1">
    <source>
        <dbReference type="ARBA" id="ARBA00001966"/>
    </source>
</evidence>
<dbReference type="GO" id="GO:0005829">
    <property type="term" value="C:cytosol"/>
    <property type="evidence" value="ECO:0007669"/>
    <property type="project" value="TreeGrafter"/>
</dbReference>
<keyword evidence="8" id="KW-1185">Reference proteome</keyword>
<gene>
    <name evidence="7" type="ORF">DFW101_2840</name>
</gene>
<dbReference type="InterPro" id="IPR006638">
    <property type="entry name" value="Elp3/MiaA/NifB-like_rSAM"/>
</dbReference>
<dbReference type="GO" id="GO:0051539">
    <property type="term" value="F:4 iron, 4 sulfur cluster binding"/>
    <property type="evidence" value="ECO:0007669"/>
    <property type="project" value="UniProtKB-KW"/>
</dbReference>
<reference evidence="8" key="1">
    <citation type="journal article" date="2015" name="Genome Announc.">
        <title>High-Quality Draft Genome Sequence of Desulfovibrio carbinoliphilus FW-101-2B, an Organic Acid-Oxidizing Sulfate-Reducing Bacterium Isolated from Uranium(VI)-Contaminated Groundwater.</title>
        <authorList>
            <person name="Ramsay B.D."/>
            <person name="Hwang C."/>
            <person name="Woo H.L."/>
            <person name="Carroll S.L."/>
            <person name="Lucas S."/>
            <person name="Han J."/>
            <person name="Lapidus A.L."/>
            <person name="Cheng J.F."/>
            <person name="Goodwin L.A."/>
            <person name="Pitluck S."/>
            <person name="Peters L."/>
            <person name="Chertkov O."/>
            <person name="Held B."/>
            <person name="Detter J.C."/>
            <person name="Han C.S."/>
            <person name="Tapia R."/>
            <person name="Land M.L."/>
            <person name="Hauser L.J."/>
            <person name="Kyrpides N.C."/>
            <person name="Ivanova N.N."/>
            <person name="Mikhailova N."/>
            <person name="Pagani I."/>
            <person name="Woyke T."/>
            <person name="Arkin A.P."/>
            <person name="Dehal P."/>
            <person name="Chivian D."/>
            <person name="Criddle C.S."/>
            <person name="Wu W."/>
            <person name="Chakraborty R."/>
            <person name="Hazen T.C."/>
            <person name="Fields M.W."/>
        </authorList>
    </citation>
    <scope>NUCLEOTIDE SEQUENCE [LARGE SCALE GENOMIC DNA]</scope>
    <source>
        <strain evidence="8">FW-101-2B</strain>
    </source>
</reference>
<dbReference type="SFLD" id="SFLDG01082">
    <property type="entry name" value="B12-binding_domain_containing"/>
    <property type="match status" value="1"/>
</dbReference>
<dbReference type="SFLD" id="SFLDS00029">
    <property type="entry name" value="Radical_SAM"/>
    <property type="match status" value="1"/>
</dbReference>
<comment type="cofactor">
    <cofactor evidence="1">
        <name>[4Fe-4S] cluster</name>
        <dbReference type="ChEBI" id="CHEBI:49883"/>
    </cofactor>
</comment>
<accession>G7QBI0</accession>
<dbReference type="STRING" id="694327.DFW101_2840"/>
<dbReference type="InterPro" id="IPR006158">
    <property type="entry name" value="Cobalamin-bd"/>
</dbReference>
<evidence type="ECO:0000256" key="5">
    <source>
        <dbReference type="ARBA" id="ARBA00023014"/>
    </source>
</evidence>
<dbReference type="SMART" id="SM00729">
    <property type="entry name" value="Elp3"/>
    <property type="match status" value="1"/>
</dbReference>
<dbReference type="EMBL" id="CM001368">
    <property type="protein sequence ID" value="EHJ48843.1"/>
    <property type="molecule type" value="Genomic_DNA"/>
</dbReference>
<evidence type="ECO:0000256" key="3">
    <source>
        <dbReference type="ARBA" id="ARBA00022723"/>
    </source>
</evidence>
<dbReference type="GO" id="GO:0003824">
    <property type="term" value="F:catalytic activity"/>
    <property type="evidence" value="ECO:0007669"/>
    <property type="project" value="InterPro"/>
</dbReference>
<name>G7QBI0_9BACT</name>
<dbReference type="CDD" id="cd01335">
    <property type="entry name" value="Radical_SAM"/>
    <property type="match status" value="1"/>
</dbReference>
<dbReference type="SFLD" id="SFLDG01123">
    <property type="entry name" value="methyltransferase_(Class_B)"/>
    <property type="match status" value="1"/>
</dbReference>
<dbReference type="PROSITE" id="PS51332">
    <property type="entry name" value="B12_BINDING"/>
    <property type="match status" value="1"/>
</dbReference>
<dbReference type="RefSeq" id="WP_009182203.1">
    <property type="nucleotide sequence ID" value="NZ_CM001368.1"/>
</dbReference>
<keyword evidence="5" id="KW-0411">Iron-sulfur</keyword>
<keyword evidence="2" id="KW-0949">S-adenosyl-L-methionine</keyword>
<dbReference type="AlphaFoldDB" id="G7QBI0"/>
<dbReference type="Pfam" id="PF02310">
    <property type="entry name" value="B12-binding"/>
    <property type="match status" value="1"/>
</dbReference>
<dbReference type="Pfam" id="PF04055">
    <property type="entry name" value="Radical_SAM"/>
    <property type="match status" value="1"/>
</dbReference>
<evidence type="ECO:0000256" key="2">
    <source>
        <dbReference type="ARBA" id="ARBA00022691"/>
    </source>
</evidence>
<dbReference type="InterPro" id="IPR051198">
    <property type="entry name" value="BchE-like"/>
</dbReference>